<dbReference type="PANTHER" id="PTHR11205">
    <property type="entry name" value="RIBOSOMAL PROTEIN S7"/>
    <property type="match status" value="1"/>
</dbReference>
<reference evidence="6" key="1">
    <citation type="journal article" date="2017" name="Genome Biol. Evol.">
        <title>Mitochondrial Genome Evolution and a Novel RNA Editing System in Deep-Branching Heteroloboseids.</title>
        <authorList>
            <person name="Yang J."/>
            <person name="Harding T."/>
            <person name="Kamikawa R."/>
            <person name="Simpson A.G.B."/>
            <person name="Roger A.J."/>
        </authorList>
    </citation>
    <scope>NUCLEOTIDE SEQUENCE</scope>
    <source>
        <strain evidence="6">AS12B</strain>
    </source>
</reference>
<evidence type="ECO:0000256" key="3">
    <source>
        <dbReference type="ARBA" id="ARBA00023274"/>
    </source>
</evidence>
<comment type="similarity">
    <text evidence="1">Belongs to the universal ribosomal protein uS7 family.</text>
</comment>
<keyword evidence="6" id="KW-0496">Mitochondrion</keyword>
<dbReference type="GO" id="GO:1990904">
    <property type="term" value="C:ribonucleoprotein complex"/>
    <property type="evidence" value="ECO:0007669"/>
    <property type="project" value="UniProtKB-KW"/>
</dbReference>
<feature type="region of interest" description="Disordered" evidence="4">
    <location>
        <begin position="1"/>
        <end position="23"/>
    </location>
</feature>
<evidence type="ECO:0000256" key="1">
    <source>
        <dbReference type="ARBA" id="ARBA00007151"/>
    </source>
</evidence>
<dbReference type="InterPro" id="IPR036823">
    <property type="entry name" value="Ribosomal_uS7_dom_sf"/>
</dbReference>
<dbReference type="SUPFAM" id="SSF47973">
    <property type="entry name" value="Ribosomal protein S7"/>
    <property type="match status" value="1"/>
</dbReference>
<geneLocation type="mitochondrion" evidence="6"/>
<proteinExistence type="inferred from homology"/>
<sequence>MILQSKKKQPIEKKKLKNKESTAYSGKNNKLDWLKEFSIGKDKNGQDINPKNKLEIKSDDYAKHVLSKIGTYFHIKKSMLHYLFPYQIEYGKMQSKFSTTRYISNFNISIPFKLEYYKLIYKKMNITSFSLKKNEKEKYLLSLTKKLKKKRRENVFQNYKIFYIKLKDKLKEQKEKHRILAEKKKKLVTINQEMIYHYNKFHYFKFPRYIWVMIFEDPIIEKFTNLLIKDGKKEKSEKIIMKMFLHLHGHMRRDPFFIIKKSIQCVRPYIRSKVIPFGRRTKTVPHPISEKQQIKLAMKWIKEEVLNNKAKEPLHFKLIETLNHSSFRKGESYHKMINMHKEAYSQRAYMYFNYFLKSSKARNKRHY</sequence>
<organism evidence="6">
    <name type="scientific">Pharyngomonas kirbyi</name>
    <dbReference type="NCBI Taxonomy" id="63601"/>
    <lineage>
        <taxon>Eukaryota</taxon>
        <taxon>Discoba</taxon>
        <taxon>Heterolobosea</taxon>
        <taxon>Pharyngomonada</taxon>
        <taxon>Pharyngomonas</taxon>
    </lineage>
</organism>
<evidence type="ECO:0000259" key="5">
    <source>
        <dbReference type="Pfam" id="PF00177"/>
    </source>
</evidence>
<keyword evidence="3" id="KW-0687">Ribonucleoprotein</keyword>
<dbReference type="Gene3D" id="1.10.455.10">
    <property type="entry name" value="Ribosomal protein S7 domain"/>
    <property type="match status" value="1"/>
</dbReference>
<dbReference type="RefSeq" id="YP_009370841.1">
    <property type="nucleotide sequence ID" value="NC_034798.1"/>
</dbReference>
<dbReference type="GO" id="GO:0006412">
    <property type="term" value="P:translation"/>
    <property type="evidence" value="ECO:0007669"/>
    <property type="project" value="InterPro"/>
</dbReference>
<feature type="domain" description="Small ribosomal subunit protein uS7" evidence="5">
    <location>
        <begin position="214"/>
        <end position="347"/>
    </location>
</feature>
<dbReference type="AlphaFoldDB" id="A0A1W6R290"/>
<protein>
    <submittedName>
        <fullName evidence="6">Ribosomal protein S7</fullName>
    </submittedName>
</protein>
<dbReference type="GO" id="GO:0005840">
    <property type="term" value="C:ribosome"/>
    <property type="evidence" value="ECO:0007669"/>
    <property type="project" value="UniProtKB-KW"/>
</dbReference>
<dbReference type="EMBL" id="KX891215">
    <property type="protein sequence ID" value="ARO48007.1"/>
    <property type="molecule type" value="Genomic_DNA"/>
</dbReference>
<name>A0A1W6R290_9EUKA</name>
<evidence type="ECO:0000256" key="4">
    <source>
        <dbReference type="SAM" id="MobiDB-lite"/>
    </source>
</evidence>
<dbReference type="InterPro" id="IPR023798">
    <property type="entry name" value="Ribosomal_uS7_dom"/>
</dbReference>
<evidence type="ECO:0000256" key="2">
    <source>
        <dbReference type="ARBA" id="ARBA00022980"/>
    </source>
</evidence>
<accession>A0A1W6R290</accession>
<evidence type="ECO:0000313" key="6">
    <source>
        <dbReference type="EMBL" id="ARO48007.1"/>
    </source>
</evidence>
<gene>
    <name evidence="6" type="primary">rps7</name>
</gene>
<dbReference type="Pfam" id="PF00177">
    <property type="entry name" value="Ribosomal_S7"/>
    <property type="match status" value="1"/>
</dbReference>
<dbReference type="InterPro" id="IPR000235">
    <property type="entry name" value="Ribosomal_uS7"/>
</dbReference>
<dbReference type="GeneID" id="32891823"/>
<keyword evidence="2 6" id="KW-0689">Ribosomal protein</keyword>